<evidence type="ECO:0000313" key="3">
    <source>
        <dbReference type="Proteomes" id="UP000707451"/>
    </source>
</evidence>
<proteinExistence type="predicted"/>
<dbReference type="Proteomes" id="UP000707451">
    <property type="component" value="Unassembled WGS sequence"/>
</dbReference>
<evidence type="ECO:0000313" key="2">
    <source>
        <dbReference type="EMBL" id="KAG9062122.1"/>
    </source>
</evidence>
<feature type="region of interest" description="Disordered" evidence="1">
    <location>
        <begin position="18"/>
        <end position="37"/>
    </location>
</feature>
<sequence>MGSTYNARINYFKARLKHPHKSHHQNDLPHRTLARSPQTRIKNATGVPTEDVIRRTNHYFPTAIRTISFKRNMTSLKACILLLVAAAAAEAVYFANGAGDQHHVIANQHECVNFPTWLNDKATGYFIAAPWRCDVFADHNCGGYNMRLGPTKTWTNVPMGGISSLWCWMV</sequence>
<dbReference type="AlphaFoldDB" id="A0A9P7XK82"/>
<accession>A0A9P7XK82</accession>
<dbReference type="EMBL" id="JAHRHY010000021">
    <property type="protein sequence ID" value="KAG9062122.1"/>
    <property type="molecule type" value="Genomic_DNA"/>
</dbReference>
<protein>
    <submittedName>
        <fullName evidence="2">Uncharacterized protein</fullName>
    </submittedName>
</protein>
<comment type="caution">
    <text evidence="2">The sequence shown here is derived from an EMBL/GenBank/DDBJ whole genome shotgun (WGS) entry which is preliminary data.</text>
</comment>
<keyword evidence="3" id="KW-1185">Reference proteome</keyword>
<organism evidence="2 3">
    <name type="scientific">Linnemannia hyalina</name>
    <dbReference type="NCBI Taxonomy" id="64524"/>
    <lineage>
        <taxon>Eukaryota</taxon>
        <taxon>Fungi</taxon>
        <taxon>Fungi incertae sedis</taxon>
        <taxon>Mucoromycota</taxon>
        <taxon>Mortierellomycotina</taxon>
        <taxon>Mortierellomycetes</taxon>
        <taxon>Mortierellales</taxon>
        <taxon>Mortierellaceae</taxon>
        <taxon>Linnemannia</taxon>
    </lineage>
</organism>
<dbReference type="OrthoDB" id="2402067at2759"/>
<gene>
    <name evidence="2" type="ORF">KI688_006848</name>
</gene>
<name>A0A9P7XK82_9FUNG</name>
<reference evidence="2" key="1">
    <citation type="submission" date="2021-06" db="EMBL/GenBank/DDBJ databases">
        <title>Genome Sequence of Mortierella hyaline Strain SCG-10, a Cold-Adapted, Nitrate-Reducing Fungus Isolated from Soil in Minnesota, USA.</title>
        <authorList>
            <person name="Aldossari N."/>
        </authorList>
    </citation>
    <scope>NUCLEOTIDE SEQUENCE</scope>
    <source>
        <strain evidence="2">SCG-10</strain>
    </source>
</reference>
<evidence type="ECO:0000256" key="1">
    <source>
        <dbReference type="SAM" id="MobiDB-lite"/>
    </source>
</evidence>